<protein>
    <submittedName>
        <fullName evidence="1">Uncharacterized protein</fullName>
    </submittedName>
</protein>
<dbReference type="CDD" id="cd08994">
    <property type="entry name" value="GH43_62_32_68_117_130-like"/>
    <property type="match status" value="1"/>
</dbReference>
<proteinExistence type="predicted"/>
<gene>
    <name evidence="1" type="ORF">SAMN06265222_111142</name>
</gene>
<evidence type="ECO:0000313" key="1">
    <source>
        <dbReference type="EMBL" id="SMP68970.1"/>
    </source>
</evidence>
<accession>A0ABY1QF47</accession>
<dbReference type="InterPro" id="IPR023296">
    <property type="entry name" value="Glyco_hydro_beta-prop_sf"/>
</dbReference>
<sequence length="448" mass="50017">MKTTLVFLIGLISIASSTLYGQSGDSTYRVPEGLVRGGAFIDRFLPVPGGTRLEANVWGAANVIPRDVDNGIEDAEYSYWGGNIIVSDDGKNHLFVCRWQEDEPKGHHIWWKSDVVHAVSEDPLGPYRVVEEIGRGHNPEIYRLKDGTYVIGVMGLFAYRADTLNGPWEKIETILESPQENFNKSNRTYVVRDDGSVLMMNKSGVVSTCVSGVEHFKEITPQSVYPKIQNHFEDPVIWKDQVQYHLVVNDWFTRKAFYLRSADGISWKWDPGFAFDTTLMKHESGTSEDWYKFERPKVRQDKYGRATHMNFAVIDVPKNDDKGNDRHSSKNIVIPLVVPRRVQILNEHPITADTPQIRVKILAEPGFDPLTAIEVGSLRFGASEEVNFGRGSKMLETSAAGGDLVVIFSGQGNGLTKENFVAKLLGSTTGGELLIGFAKTSFNVTTSK</sequence>
<dbReference type="RefSeq" id="WP_283434105.1">
    <property type="nucleotide sequence ID" value="NZ_FXUG01000011.1"/>
</dbReference>
<dbReference type="SUPFAM" id="SSF75005">
    <property type="entry name" value="Arabinanase/levansucrase/invertase"/>
    <property type="match status" value="1"/>
</dbReference>
<comment type="caution">
    <text evidence="1">The sequence shown here is derived from an EMBL/GenBank/DDBJ whole genome shotgun (WGS) entry which is preliminary data.</text>
</comment>
<reference evidence="1 2" key="1">
    <citation type="submission" date="2017-05" db="EMBL/GenBank/DDBJ databases">
        <authorList>
            <person name="Varghese N."/>
            <person name="Submissions S."/>
        </authorList>
    </citation>
    <scope>NUCLEOTIDE SEQUENCE [LARGE SCALE GENOMIC DNA]</scope>
    <source>
        <strain evidence="1 2">DSM 25457</strain>
    </source>
</reference>
<name>A0ABY1QF47_9BACT</name>
<evidence type="ECO:0000313" key="2">
    <source>
        <dbReference type="Proteomes" id="UP001158067"/>
    </source>
</evidence>
<dbReference type="Gene3D" id="2.115.10.20">
    <property type="entry name" value="Glycosyl hydrolase domain, family 43"/>
    <property type="match status" value="1"/>
</dbReference>
<dbReference type="Proteomes" id="UP001158067">
    <property type="component" value="Unassembled WGS sequence"/>
</dbReference>
<dbReference type="EMBL" id="FXUG01000011">
    <property type="protein sequence ID" value="SMP68970.1"/>
    <property type="molecule type" value="Genomic_DNA"/>
</dbReference>
<keyword evidence="2" id="KW-1185">Reference proteome</keyword>
<organism evidence="1 2">
    <name type="scientific">Neorhodopirellula lusitana</name>
    <dbReference type="NCBI Taxonomy" id="445327"/>
    <lineage>
        <taxon>Bacteria</taxon>
        <taxon>Pseudomonadati</taxon>
        <taxon>Planctomycetota</taxon>
        <taxon>Planctomycetia</taxon>
        <taxon>Pirellulales</taxon>
        <taxon>Pirellulaceae</taxon>
        <taxon>Neorhodopirellula</taxon>
    </lineage>
</organism>